<evidence type="ECO:0000256" key="8">
    <source>
        <dbReference type="ARBA" id="ARBA00048679"/>
    </source>
</evidence>
<dbReference type="EnsemblMetazoa" id="XM_028660347.1">
    <property type="protein sequence ID" value="XP_028516148.1"/>
    <property type="gene ID" value="LOC110243447"/>
</dbReference>
<dbReference type="SUPFAM" id="SSF56112">
    <property type="entry name" value="Protein kinase-like (PK-like)"/>
    <property type="match status" value="1"/>
</dbReference>
<proteinExistence type="predicted"/>
<feature type="binding site" evidence="9">
    <location>
        <position position="56"/>
    </location>
    <ligand>
        <name>ATP</name>
        <dbReference type="ChEBI" id="CHEBI:30616"/>
    </ligand>
</feature>
<evidence type="ECO:0000313" key="14">
    <source>
        <dbReference type="Proteomes" id="UP000887567"/>
    </source>
</evidence>
<dbReference type="PANTHER" id="PTHR47167">
    <property type="entry name" value="SERINE/THREONINE-PROTEIN KINASE TAO1-LIKE PROTEIN"/>
    <property type="match status" value="1"/>
</dbReference>
<feature type="coiled-coil region" evidence="10">
    <location>
        <begin position="779"/>
        <end position="828"/>
    </location>
</feature>
<protein>
    <recommendedName>
        <fullName evidence="1">non-specific serine/threonine protein kinase</fullName>
        <ecNumber evidence="1">2.7.11.1</ecNumber>
    </recommendedName>
</protein>
<comment type="catalytic activity">
    <reaction evidence="7">
        <text>L-threonyl-[protein] + ATP = O-phospho-L-threonyl-[protein] + ADP + H(+)</text>
        <dbReference type="Rhea" id="RHEA:46608"/>
        <dbReference type="Rhea" id="RHEA-COMP:11060"/>
        <dbReference type="Rhea" id="RHEA-COMP:11605"/>
        <dbReference type="ChEBI" id="CHEBI:15378"/>
        <dbReference type="ChEBI" id="CHEBI:30013"/>
        <dbReference type="ChEBI" id="CHEBI:30616"/>
        <dbReference type="ChEBI" id="CHEBI:61977"/>
        <dbReference type="ChEBI" id="CHEBI:456216"/>
        <dbReference type="EC" id="2.7.11.1"/>
    </reaction>
</comment>
<organism evidence="13 14">
    <name type="scientific">Exaiptasia diaphana</name>
    <name type="common">Tropical sea anemone</name>
    <name type="synonym">Aiptasia pulchella</name>
    <dbReference type="NCBI Taxonomy" id="2652724"/>
    <lineage>
        <taxon>Eukaryota</taxon>
        <taxon>Metazoa</taxon>
        <taxon>Cnidaria</taxon>
        <taxon>Anthozoa</taxon>
        <taxon>Hexacorallia</taxon>
        <taxon>Actiniaria</taxon>
        <taxon>Aiptasiidae</taxon>
        <taxon>Exaiptasia</taxon>
    </lineage>
</organism>
<feature type="compositionally biased region" description="Low complexity" evidence="11">
    <location>
        <begin position="888"/>
        <end position="910"/>
    </location>
</feature>
<dbReference type="Pfam" id="PF00069">
    <property type="entry name" value="Pkinase"/>
    <property type="match status" value="1"/>
</dbReference>
<dbReference type="GO" id="GO:0004674">
    <property type="term" value="F:protein serine/threonine kinase activity"/>
    <property type="evidence" value="ECO:0007669"/>
    <property type="project" value="UniProtKB-KW"/>
</dbReference>
<dbReference type="InterPro" id="IPR017441">
    <property type="entry name" value="Protein_kinase_ATP_BS"/>
</dbReference>
<evidence type="ECO:0000256" key="1">
    <source>
        <dbReference type="ARBA" id="ARBA00012513"/>
    </source>
</evidence>
<dbReference type="SMART" id="SM00220">
    <property type="entry name" value="S_TKc"/>
    <property type="match status" value="1"/>
</dbReference>
<dbReference type="RefSeq" id="XP_028516148.1">
    <property type="nucleotide sequence ID" value="XM_028660347.1"/>
</dbReference>
<evidence type="ECO:0000256" key="4">
    <source>
        <dbReference type="ARBA" id="ARBA00022741"/>
    </source>
</evidence>
<dbReference type="InterPro" id="IPR051234">
    <property type="entry name" value="TAO_STE20_kinase"/>
</dbReference>
<evidence type="ECO:0000256" key="10">
    <source>
        <dbReference type="SAM" id="Coils"/>
    </source>
</evidence>
<dbReference type="PROSITE" id="PS50011">
    <property type="entry name" value="PROTEIN_KINASE_DOM"/>
    <property type="match status" value="1"/>
</dbReference>
<dbReference type="KEGG" id="epa:110243447"/>
<evidence type="ECO:0000313" key="13">
    <source>
        <dbReference type="EnsemblMetazoa" id="XP_028516148.1"/>
    </source>
</evidence>
<feature type="region of interest" description="Disordered" evidence="11">
    <location>
        <begin position="402"/>
        <end position="444"/>
    </location>
</feature>
<keyword evidence="3" id="KW-0808">Transferase</keyword>
<dbReference type="OrthoDB" id="10016527at2759"/>
<keyword evidence="14" id="KW-1185">Reference proteome</keyword>
<dbReference type="InterPro" id="IPR011009">
    <property type="entry name" value="Kinase-like_dom_sf"/>
</dbReference>
<dbReference type="CDD" id="cd06607">
    <property type="entry name" value="STKc_TAO"/>
    <property type="match status" value="1"/>
</dbReference>
<feature type="domain" description="Protein kinase" evidence="12">
    <location>
        <begin position="27"/>
        <end position="280"/>
    </location>
</feature>
<dbReference type="InterPro" id="IPR000719">
    <property type="entry name" value="Prot_kinase_dom"/>
</dbReference>
<dbReference type="Gene3D" id="1.10.510.10">
    <property type="entry name" value="Transferase(Phosphotransferase) domain 1"/>
    <property type="match status" value="1"/>
</dbReference>
<evidence type="ECO:0000256" key="6">
    <source>
        <dbReference type="ARBA" id="ARBA00022840"/>
    </source>
</evidence>
<sequence>MRSVKVALHRNQEYAGLFDEHDPEKLYTDLREIGHGSFGAVYYGRNIKTQEVVAIKRMSYSGKQAQEKWTDIVKEVKFLKQCNHRNTISYLACHLKDHTAWLVMEYCLGSASDILEVHKKPLQELEIAAICADAIEGLKYLHEHGKIHRDVKAGNILLTEDGTVKLADFGSASLASPANSFVGTPYWMSPEVILAMDEGQYDGKVDIWSLGITCIELAERKPPLFNMNAMSALYHIAQNDPPTLSTSGWSDDFIHFVQSCLKKHPLDRPSAEQLAKHRLIDSPRPNGIIKELINRTKAAVRALDKQNYHRMKKIIMSDPTGESSNENASDSDSISQYQIDIVCAQPTFIVPQSACHVNFDGVLMEPDGANLFPSSFLHFRNPSAQAHGVDIEKNSSLSLRSYVSSHHSSNESLQDATGSESVSEAPPSLHQNSKHDERFSTIRPKNVIARQQQEHQGADRMHDQLMVYKRMRQNHQRQMQILENKLRTEMNDHRRQLDKEYEQMVHQFEKDLDKIRSRHRVELEQRIKQIQTEEKKLLRQIRNQQDTEMKHFISNQKKEYGEKKKLYKNDASPAVYQERKNTLQATQAKILHQKRTENQKYLNNEIRRFRRHQLLQRHGLEKALISEEMNKLEAQKEQSHKMLIRHHECTQELEFKHLAALHKLRREQQENQHTTELNNQMEYNKQAELELRKKHVLELKQQPKTLKQQEMNIKKQYRDAIRIQTLQYKALQKQILEQTPSDQHKELKKQFREDKERKMADLCVQYDQSIAEMLQRQTLKLDETQLREQEQLRQKLQSEQELLNAYQSKQSSQLMSQHEKEASDLQEKVSVRRALLENKMIQETENLLELREGKTRLLEERHQRELQDFDNDADLENHSTSTWKHRSISSVSSLSNLSTASTNSATSTSTQEENNGSLVNPSSSNDRLSVKSSALKV</sequence>
<keyword evidence="4 9" id="KW-0547">Nucleotide-binding</keyword>
<keyword evidence="6 9" id="KW-0067">ATP-binding</keyword>
<dbReference type="EC" id="2.7.11.1" evidence="1"/>
<dbReference type="AlphaFoldDB" id="A0A913YM93"/>
<reference evidence="13" key="1">
    <citation type="submission" date="2022-11" db="UniProtKB">
        <authorList>
            <consortium name="EnsemblMetazoa"/>
        </authorList>
    </citation>
    <scope>IDENTIFICATION</scope>
</reference>
<dbReference type="PROSITE" id="PS00107">
    <property type="entry name" value="PROTEIN_KINASE_ATP"/>
    <property type="match status" value="1"/>
</dbReference>
<dbReference type="Gene3D" id="3.30.200.20">
    <property type="entry name" value="Phosphorylase Kinase, domain 1"/>
    <property type="match status" value="1"/>
</dbReference>
<feature type="region of interest" description="Disordered" evidence="11">
    <location>
        <begin position="869"/>
        <end position="937"/>
    </location>
</feature>
<evidence type="ECO:0000256" key="11">
    <source>
        <dbReference type="SAM" id="MobiDB-lite"/>
    </source>
</evidence>
<evidence type="ECO:0000256" key="5">
    <source>
        <dbReference type="ARBA" id="ARBA00022777"/>
    </source>
</evidence>
<feature type="compositionally biased region" description="Low complexity" evidence="11">
    <location>
        <begin position="402"/>
        <end position="413"/>
    </location>
</feature>
<evidence type="ECO:0000256" key="7">
    <source>
        <dbReference type="ARBA" id="ARBA00047899"/>
    </source>
</evidence>
<evidence type="ECO:0000256" key="3">
    <source>
        <dbReference type="ARBA" id="ARBA00022679"/>
    </source>
</evidence>
<feature type="compositionally biased region" description="Polar residues" evidence="11">
    <location>
        <begin position="911"/>
        <end position="937"/>
    </location>
</feature>
<keyword evidence="5" id="KW-0418">Kinase</keyword>
<evidence type="ECO:0000256" key="2">
    <source>
        <dbReference type="ARBA" id="ARBA00022527"/>
    </source>
</evidence>
<dbReference type="FunFam" id="1.10.510.10:FF:000030">
    <property type="entry name" value="Serine/threonine-protein kinase TAO2, putative"/>
    <property type="match status" value="1"/>
</dbReference>
<evidence type="ECO:0000256" key="9">
    <source>
        <dbReference type="PROSITE-ProRule" id="PRU10141"/>
    </source>
</evidence>
<name>A0A913YM93_EXADI</name>
<dbReference type="OMA" id="QKKEYKH"/>
<dbReference type="Proteomes" id="UP000887567">
    <property type="component" value="Unplaced"/>
</dbReference>
<dbReference type="PANTHER" id="PTHR47167:SF4">
    <property type="entry name" value="SERINE_THREONINE-PROTEIN KINASE TAO"/>
    <property type="match status" value="1"/>
</dbReference>
<feature type="coiled-coil region" evidence="10">
    <location>
        <begin position="465"/>
        <end position="547"/>
    </location>
</feature>
<comment type="catalytic activity">
    <reaction evidence="8">
        <text>L-seryl-[protein] + ATP = O-phospho-L-seryl-[protein] + ADP + H(+)</text>
        <dbReference type="Rhea" id="RHEA:17989"/>
        <dbReference type="Rhea" id="RHEA-COMP:9863"/>
        <dbReference type="Rhea" id="RHEA-COMP:11604"/>
        <dbReference type="ChEBI" id="CHEBI:15378"/>
        <dbReference type="ChEBI" id="CHEBI:29999"/>
        <dbReference type="ChEBI" id="CHEBI:30616"/>
        <dbReference type="ChEBI" id="CHEBI:83421"/>
        <dbReference type="ChEBI" id="CHEBI:456216"/>
        <dbReference type="EC" id="2.7.11.1"/>
    </reaction>
</comment>
<dbReference type="GO" id="GO:0005524">
    <property type="term" value="F:ATP binding"/>
    <property type="evidence" value="ECO:0007669"/>
    <property type="project" value="UniProtKB-UniRule"/>
</dbReference>
<keyword evidence="10" id="KW-0175">Coiled coil</keyword>
<keyword evidence="2" id="KW-0723">Serine/threonine-protein kinase</keyword>
<dbReference type="GO" id="GO:0005737">
    <property type="term" value="C:cytoplasm"/>
    <property type="evidence" value="ECO:0007669"/>
    <property type="project" value="TreeGrafter"/>
</dbReference>
<accession>A0A913YM93</accession>
<dbReference type="GeneID" id="110243447"/>
<evidence type="ECO:0000259" key="12">
    <source>
        <dbReference type="PROSITE" id="PS50011"/>
    </source>
</evidence>